<dbReference type="PANTHER" id="PTHR46953">
    <property type="entry name" value="G-PROTEIN COUPLED RECEPTOR MTH-LIKE 1-RELATED"/>
    <property type="match status" value="1"/>
</dbReference>
<sequence length="595" mass="62830">MIATCLVVWSLWGAAAGGARPAAPAVPRCCPAGQELAPDALRSEMMPRASVAAACRPAESPVWEPLVYAPARGTFLPRGQLPPHWKLAEAAVPACDELRAIPEHSAPYALLANNGSLLLRSAAAALPLDRYCADSHVVLVCAVDAPRPPSKCCAETRTFDGARCVEDETRAAGALEELRVLANGSVLGGGWPACAEGSRYAVAGALRGARLAADGALELAGGARLAAGAWCAEAVADEPAGARVLACEAAARAVRPAQAARHVLYGAGLAVGAAFLAATLAAGFALPAAHHALHWRCQTHYVAALMLGDVLLAATQLAGDRVPPTLCRALAVCMHFLFLSAFFWLNTMCFNIWWTFRDFRPTSLERGQEAWRLRVYMLYAWGGPLVVAGAAALLDHLPPTAGAAPFLRPRFAVQRCWFYGDMEIFVYFFGPVGVLLLVNLALFISTTRQLTCGLWRRDEVKSTSERAALGRVCAKLVVVMGVTWGADVVSWACGGPDYVWYATDLLNALQGVFIFLVVGCQPHAWAALKRCAAASCCRRWCGRAPSAPAQRATNSSTHLPSCGESLTHTTAAPPAPAPAAAASPPPPKIPMETVC</sequence>
<evidence type="ECO:0000313" key="12">
    <source>
        <dbReference type="Proteomes" id="UP001549921"/>
    </source>
</evidence>
<dbReference type="GO" id="GO:0016020">
    <property type="term" value="C:membrane"/>
    <property type="evidence" value="ECO:0007669"/>
    <property type="project" value="UniProtKB-SubCell"/>
</dbReference>
<dbReference type="Proteomes" id="UP001549920">
    <property type="component" value="Unassembled WGS sequence"/>
</dbReference>
<feature type="transmembrane region" description="Helical" evidence="6">
    <location>
        <begin position="498"/>
        <end position="520"/>
    </location>
</feature>
<evidence type="ECO:0000313" key="11">
    <source>
        <dbReference type="Proteomes" id="UP001549920"/>
    </source>
</evidence>
<feature type="transmembrane region" description="Helical" evidence="6">
    <location>
        <begin position="329"/>
        <end position="354"/>
    </location>
</feature>
<feature type="compositionally biased region" description="Pro residues" evidence="5">
    <location>
        <begin position="573"/>
        <end position="589"/>
    </location>
</feature>
<keyword evidence="4 6" id="KW-0472">Membrane</keyword>
<evidence type="ECO:0000256" key="3">
    <source>
        <dbReference type="ARBA" id="ARBA00022989"/>
    </source>
</evidence>
<dbReference type="PANTHER" id="PTHR46953:SF1">
    <property type="entry name" value="G-PROTEIN COUPLED RECEPTOR MTH-LIKE 1-RELATED"/>
    <property type="match status" value="1"/>
</dbReference>
<evidence type="ECO:0000256" key="6">
    <source>
        <dbReference type="SAM" id="Phobius"/>
    </source>
</evidence>
<organism evidence="9 12">
    <name type="scientific">Loxostege sticticalis</name>
    <name type="common">Beet webworm moth</name>
    <dbReference type="NCBI Taxonomy" id="481309"/>
    <lineage>
        <taxon>Eukaryota</taxon>
        <taxon>Metazoa</taxon>
        <taxon>Ecdysozoa</taxon>
        <taxon>Arthropoda</taxon>
        <taxon>Hexapoda</taxon>
        <taxon>Insecta</taxon>
        <taxon>Pterygota</taxon>
        <taxon>Neoptera</taxon>
        <taxon>Endopterygota</taxon>
        <taxon>Lepidoptera</taxon>
        <taxon>Glossata</taxon>
        <taxon>Ditrysia</taxon>
        <taxon>Pyraloidea</taxon>
        <taxon>Crambidae</taxon>
        <taxon>Pyraustinae</taxon>
        <taxon>Loxostege</taxon>
    </lineage>
</organism>
<evidence type="ECO:0000256" key="1">
    <source>
        <dbReference type="ARBA" id="ARBA00004141"/>
    </source>
</evidence>
<accession>A0ABD0TEY0</accession>
<dbReference type="InterPro" id="IPR017981">
    <property type="entry name" value="GPCR_2-like_7TM"/>
</dbReference>
<proteinExistence type="predicted"/>
<evidence type="ECO:0000256" key="5">
    <source>
        <dbReference type="SAM" id="MobiDB-lite"/>
    </source>
</evidence>
<dbReference type="PROSITE" id="PS50261">
    <property type="entry name" value="G_PROTEIN_RECEP_F2_4"/>
    <property type="match status" value="1"/>
</dbReference>
<feature type="transmembrane region" description="Helical" evidence="6">
    <location>
        <begin position="424"/>
        <end position="447"/>
    </location>
</feature>
<evidence type="ECO:0000256" key="4">
    <source>
        <dbReference type="ARBA" id="ARBA00023136"/>
    </source>
</evidence>
<comment type="caution">
    <text evidence="9">The sequence shown here is derived from an EMBL/GenBank/DDBJ whole genome shotgun (WGS) entry which is preliminary data.</text>
</comment>
<evidence type="ECO:0000313" key="10">
    <source>
        <dbReference type="EMBL" id="KAL0893461.1"/>
    </source>
</evidence>
<dbReference type="InterPro" id="IPR052808">
    <property type="entry name" value="GPCR_Mth-like"/>
</dbReference>
<keyword evidence="11" id="KW-1185">Reference proteome</keyword>
<gene>
    <name evidence="10" type="ORF">ABMA27_013665</name>
    <name evidence="9" type="ORF">ABMA28_013936</name>
</gene>
<reference evidence="11 12" key="1">
    <citation type="submission" date="2024-06" db="EMBL/GenBank/DDBJ databases">
        <title>A chromosome-level genome assembly of beet webworm, Loxostege sticticalis.</title>
        <authorList>
            <person name="Zhang Y."/>
        </authorList>
    </citation>
    <scope>NUCLEOTIDE SEQUENCE [LARGE SCALE GENOMIC DNA]</scope>
    <source>
        <strain evidence="10">AQ026</strain>
        <strain evidence="9">AQ028</strain>
        <tissue evidence="9">Male pupae</tissue>
        <tissue evidence="10">Whole body</tissue>
    </source>
</reference>
<evidence type="ECO:0000313" key="9">
    <source>
        <dbReference type="EMBL" id="KAL0841658.1"/>
    </source>
</evidence>
<dbReference type="CDD" id="cd15039">
    <property type="entry name" value="7tmB3_Methuselah-like"/>
    <property type="match status" value="1"/>
</dbReference>
<comment type="subcellular location">
    <subcellularLocation>
        <location evidence="1">Membrane</location>
        <topology evidence="1">Multi-pass membrane protein</topology>
    </subcellularLocation>
</comment>
<dbReference type="Proteomes" id="UP001549921">
    <property type="component" value="Unassembled WGS sequence"/>
</dbReference>
<feature type="domain" description="G-protein coupled receptors family 2 profile 2" evidence="8">
    <location>
        <begin position="261"/>
        <end position="522"/>
    </location>
</feature>
<feature type="transmembrane region" description="Helical" evidence="6">
    <location>
        <begin position="263"/>
        <end position="287"/>
    </location>
</feature>
<keyword evidence="2 6" id="KW-0812">Transmembrane</keyword>
<protein>
    <recommendedName>
        <fullName evidence="8">G-protein coupled receptors family 2 profile 2 domain-containing protein</fullName>
    </recommendedName>
</protein>
<dbReference type="EMBL" id="JBEUOH010000005">
    <property type="protein sequence ID" value="KAL0893461.1"/>
    <property type="molecule type" value="Genomic_DNA"/>
</dbReference>
<dbReference type="InterPro" id="IPR000832">
    <property type="entry name" value="GPCR_2_secretin-like"/>
</dbReference>
<feature type="region of interest" description="Disordered" evidence="5">
    <location>
        <begin position="568"/>
        <end position="595"/>
    </location>
</feature>
<feature type="signal peptide" evidence="7">
    <location>
        <begin position="1"/>
        <end position="17"/>
    </location>
</feature>
<dbReference type="Pfam" id="PF00002">
    <property type="entry name" value="7tm_2"/>
    <property type="match status" value="1"/>
</dbReference>
<feature type="transmembrane region" description="Helical" evidence="6">
    <location>
        <begin position="468"/>
        <end position="486"/>
    </location>
</feature>
<keyword evidence="3 6" id="KW-1133">Transmembrane helix</keyword>
<dbReference type="AlphaFoldDB" id="A0ABD0TEY0"/>
<evidence type="ECO:0000259" key="8">
    <source>
        <dbReference type="PROSITE" id="PS50261"/>
    </source>
</evidence>
<evidence type="ECO:0000256" key="7">
    <source>
        <dbReference type="SAM" id="SignalP"/>
    </source>
</evidence>
<evidence type="ECO:0000256" key="2">
    <source>
        <dbReference type="ARBA" id="ARBA00022692"/>
    </source>
</evidence>
<feature type="transmembrane region" description="Helical" evidence="6">
    <location>
        <begin position="375"/>
        <end position="394"/>
    </location>
</feature>
<name>A0ABD0TEY0_LOXSC</name>
<dbReference type="EMBL" id="JBEDNZ010000005">
    <property type="protein sequence ID" value="KAL0841658.1"/>
    <property type="molecule type" value="Genomic_DNA"/>
</dbReference>
<dbReference type="Gene3D" id="1.20.1070.10">
    <property type="entry name" value="Rhodopsin 7-helix transmembrane proteins"/>
    <property type="match status" value="1"/>
</dbReference>
<feature type="chain" id="PRO_5044722973" description="G-protein coupled receptors family 2 profile 2 domain-containing protein" evidence="7">
    <location>
        <begin position="18"/>
        <end position="595"/>
    </location>
</feature>
<keyword evidence="7" id="KW-0732">Signal</keyword>